<name>A0A5C2SPS1_9APHY</name>
<evidence type="ECO:0000313" key="1">
    <source>
        <dbReference type="EMBL" id="RPD65099.1"/>
    </source>
</evidence>
<gene>
    <name evidence="1" type="ORF">L227DRAFT_279022</name>
</gene>
<organism evidence="1 2">
    <name type="scientific">Lentinus tigrinus ALCF2SS1-6</name>
    <dbReference type="NCBI Taxonomy" id="1328759"/>
    <lineage>
        <taxon>Eukaryota</taxon>
        <taxon>Fungi</taxon>
        <taxon>Dikarya</taxon>
        <taxon>Basidiomycota</taxon>
        <taxon>Agaricomycotina</taxon>
        <taxon>Agaricomycetes</taxon>
        <taxon>Polyporales</taxon>
        <taxon>Polyporaceae</taxon>
        <taxon>Lentinus</taxon>
    </lineage>
</organism>
<protein>
    <submittedName>
        <fullName evidence="1">Uncharacterized protein</fullName>
    </submittedName>
</protein>
<keyword evidence="2" id="KW-1185">Reference proteome</keyword>
<dbReference type="AlphaFoldDB" id="A0A5C2SPS1"/>
<sequence>MKLVRRATASHAEISRVLPLHRRPRALLVCLQPSLRSLTTSRVSSPHCPTARCGISAEARSPPMSSHYWATWSADQPHARGASGHMNEASVWTCHSAHLRKRLPLCNQLRPSILATLLPSRSVCEINEGDGGGMRARDGIGQCCSPPIFQARACKIDRRQRSEGGGGRRRILLIIHSFSKLFVFQSASGCQTPGGEILSDFPTHAINEPMCS</sequence>
<proteinExistence type="predicted"/>
<accession>A0A5C2SPS1</accession>
<dbReference type="EMBL" id="ML122253">
    <property type="protein sequence ID" value="RPD65099.1"/>
    <property type="molecule type" value="Genomic_DNA"/>
</dbReference>
<reference evidence="1" key="1">
    <citation type="journal article" date="2018" name="Genome Biol. Evol.">
        <title>Genomics and development of Lentinus tigrinus, a white-rot wood-decaying mushroom with dimorphic fruiting bodies.</title>
        <authorList>
            <person name="Wu B."/>
            <person name="Xu Z."/>
            <person name="Knudson A."/>
            <person name="Carlson A."/>
            <person name="Chen N."/>
            <person name="Kovaka S."/>
            <person name="LaButti K."/>
            <person name="Lipzen A."/>
            <person name="Pennachio C."/>
            <person name="Riley R."/>
            <person name="Schakwitz W."/>
            <person name="Umezawa K."/>
            <person name="Ohm R.A."/>
            <person name="Grigoriev I.V."/>
            <person name="Nagy L.G."/>
            <person name="Gibbons J."/>
            <person name="Hibbett D."/>
        </authorList>
    </citation>
    <scope>NUCLEOTIDE SEQUENCE [LARGE SCALE GENOMIC DNA]</scope>
    <source>
        <strain evidence="1">ALCF2SS1-6</strain>
    </source>
</reference>
<dbReference type="Proteomes" id="UP000313359">
    <property type="component" value="Unassembled WGS sequence"/>
</dbReference>
<evidence type="ECO:0000313" key="2">
    <source>
        <dbReference type="Proteomes" id="UP000313359"/>
    </source>
</evidence>